<gene>
    <name evidence="2" type="ORF">MYCIT1_LOCUS6334</name>
</gene>
<dbReference type="AlphaFoldDB" id="A0AAD2JXB0"/>
<evidence type="ECO:0000256" key="1">
    <source>
        <dbReference type="SAM" id="MobiDB-lite"/>
    </source>
</evidence>
<dbReference type="Proteomes" id="UP001295794">
    <property type="component" value="Unassembled WGS sequence"/>
</dbReference>
<evidence type="ECO:0000313" key="2">
    <source>
        <dbReference type="EMBL" id="CAK5265389.1"/>
    </source>
</evidence>
<reference evidence="2" key="1">
    <citation type="submission" date="2023-11" db="EMBL/GenBank/DDBJ databases">
        <authorList>
            <person name="De Vega J J."/>
            <person name="De Vega J J."/>
        </authorList>
    </citation>
    <scope>NUCLEOTIDE SEQUENCE</scope>
</reference>
<comment type="caution">
    <text evidence="2">The sequence shown here is derived from an EMBL/GenBank/DDBJ whole genome shotgun (WGS) entry which is preliminary data.</text>
</comment>
<proteinExistence type="predicted"/>
<sequence>FVCTSHDRTSLRRLILLPFTLMSSAKRPHQSEDAADTPRAGPSKRPRLPTGPDGFSKPKPKVFPKPVMPKFTSAFGDEPVKLRSTTTPRPHPKPLPRLDVDAFRDFVGGGAKPVRKSPLLPPPPPPLIRALKPPIPLFGDAATEPDRPRPPPPLPPPVAAERETPSPLLRRLTAPALPSPTPAPAFAKKTDAPLRLIPAPALAAKPRAAVLATSITTTHVARATDPLGGTGAAADFASIFMPGYAPPDEVDEETRGVLMSPEKTSARRAKDKYHSRTGLAAFADAVYTRHHASLVLWEKELAHSASASTARRGLTCAPDMRLKILRVLHTPIPSASAASIPGIALCHVLSDATASTSGIHPVLFSFSATAAAGSVSAPLRIRDPARFALPSSAEGTHVSVWKPWQTLSVEALSASLLETDAELDVLDLLASRMKTISDVALICDRFAFVDG</sequence>
<evidence type="ECO:0000313" key="3">
    <source>
        <dbReference type="Proteomes" id="UP001295794"/>
    </source>
</evidence>
<dbReference type="EMBL" id="CAVNYO010000088">
    <property type="protein sequence ID" value="CAK5265389.1"/>
    <property type="molecule type" value="Genomic_DNA"/>
</dbReference>
<protein>
    <submittedName>
        <fullName evidence="2">Uncharacterized protein</fullName>
    </submittedName>
</protein>
<feature type="region of interest" description="Disordered" evidence="1">
    <location>
        <begin position="25"/>
        <end position="98"/>
    </location>
</feature>
<keyword evidence="3" id="KW-1185">Reference proteome</keyword>
<accession>A0AAD2JXB0</accession>
<name>A0AAD2JXB0_9AGAR</name>
<organism evidence="2 3">
    <name type="scientific">Mycena citricolor</name>
    <dbReference type="NCBI Taxonomy" id="2018698"/>
    <lineage>
        <taxon>Eukaryota</taxon>
        <taxon>Fungi</taxon>
        <taxon>Dikarya</taxon>
        <taxon>Basidiomycota</taxon>
        <taxon>Agaricomycotina</taxon>
        <taxon>Agaricomycetes</taxon>
        <taxon>Agaricomycetidae</taxon>
        <taxon>Agaricales</taxon>
        <taxon>Marasmiineae</taxon>
        <taxon>Mycenaceae</taxon>
        <taxon>Mycena</taxon>
    </lineage>
</organism>
<feature type="region of interest" description="Disordered" evidence="1">
    <location>
        <begin position="133"/>
        <end position="164"/>
    </location>
</feature>
<feature type="non-terminal residue" evidence="2">
    <location>
        <position position="1"/>
    </location>
</feature>